<accession>A0AAD6PS92</accession>
<sequence length="48" mass="5397">MASLDNELPKFNQILYYAPIDTKDFKASCSSMEVADACPTEDFMITCK</sequence>
<organism evidence="1 2">
    <name type="scientific">Populus alba x Populus x berolinensis</name>
    <dbReference type="NCBI Taxonomy" id="444605"/>
    <lineage>
        <taxon>Eukaryota</taxon>
        <taxon>Viridiplantae</taxon>
        <taxon>Streptophyta</taxon>
        <taxon>Embryophyta</taxon>
        <taxon>Tracheophyta</taxon>
        <taxon>Spermatophyta</taxon>
        <taxon>Magnoliopsida</taxon>
        <taxon>eudicotyledons</taxon>
        <taxon>Gunneridae</taxon>
        <taxon>Pentapetalae</taxon>
        <taxon>rosids</taxon>
        <taxon>fabids</taxon>
        <taxon>Malpighiales</taxon>
        <taxon>Salicaceae</taxon>
        <taxon>Saliceae</taxon>
        <taxon>Populus</taxon>
    </lineage>
</organism>
<keyword evidence="2" id="KW-1185">Reference proteome</keyword>
<gene>
    <name evidence="1" type="ORF">NC653_037492</name>
</gene>
<dbReference type="Proteomes" id="UP001164929">
    <property type="component" value="Chromosome 17"/>
</dbReference>
<evidence type="ECO:0000313" key="2">
    <source>
        <dbReference type="Proteomes" id="UP001164929"/>
    </source>
</evidence>
<evidence type="ECO:0000313" key="1">
    <source>
        <dbReference type="EMBL" id="KAJ6959200.1"/>
    </source>
</evidence>
<comment type="caution">
    <text evidence="1">The sequence shown here is derived from an EMBL/GenBank/DDBJ whole genome shotgun (WGS) entry which is preliminary data.</text>
</comment>
<name>A0AAD6PS92_9ROSI</name>
<dbReference type="EMBL" id="JAQIZT010000017">
    <property type="protein sequence ID" value="KAJ6959200.1"/>
    <property type="molecule type" value="Genomic_DNA"/>
</dbReference>
<dbReference type="AlphaFoldDB" id="A0AAD6PS92"/>
<proteinExistence type="predicted"/>
<reference evidence="1" key="1">
    <citation type="journal article" date="2023" name="Mol. Ecol. Resour.">
        <title>Chromosome-level genome assembly of a triploid poplar Populus alba 'Berolinensis'.</title>
        <authorList>
            <person name="Chen S."/>
            <person name="Yu Y."/>
            <person name="Wang X."/>
            <person name="Wang S."/>
            <person name="Zhang T."/>
            <person name="Zhou Y."/>
            <person name="He R."/>
            <person name="Meng N."/>
            <person name="Wang Y."/>
            <person name="Liu W."/>
            <person name="Liu Z."/>
            <person name="Liu J."/>
            <person name="Guo Q."/>
            <person name="Huang H."/>
            <person name="Sederoff R.R."/>
            <person name="Wang G."/>
            <person name="Qu G."/>
            <person name="Chen S."/>
        </authorList>
    </citation>
    <scope>NUCLEOTIDE SEQUENCE</scope>
    <source>
        <strain evidence="1">SC-2020</strain>
    </source>
</reference>
<protein>
    <submittedName>
        <fullName evidence="1">Uncharacterized protein</fullName>
    </submittedName>
</protein>